<accession>A0ABY2CS79</accession>
<organism evidence="1 2">
    <name type="scientific">Methylomonas methanica</name>
    <dbReference type="NCBI Taxonomy" id="421"/>
    <lineage>
        <taxon>Bacteria</taxon>
        <taxon>Pseudomonadati</taxon>
        <taxon>Pseudomonadota</taxon>
        <taxon>Gammaproteobacteria</taxon>
        <taxon>Methylococcales</taxon>
        <taxon>Methylococcaceae</taxon>
        <taxon>Methylomonas</taxon>
    </lineage>
</organism>
<protein>
    <submittedName>
        <fullName evidence="1">Uncharacterized protein</fullName>
    </submittedName>
</protein>
<reference evidence="1 2" key="1">
    <citation type="submission" date="2019-03" db="EMBL/GenBank/DDBJ databases">
        <title>Systems level insights into methane cycling in arid and semi-arid ecosystems.</title>
        <authorList>
            <person name="Kalyuzhnaya M."/>
        </authorList>
    </citation>
    <scope>NUCLEOTIDE SEQUENCE [LARGE SCALE GENOMIC DNA]</scope>
    <source>
        <strain evidence="1 2">S-1</strain>
    </source>
</reference>
<name>A0ABY2CS79_METMH</name>
<sequence length="148" mass="16184">MDIKNLLRHQGDGWDEEVNQKFTTLSSASEGMYFSPQTESLARPIIVNAAYFLRAEGFGEGFRKGCPSPPKTSGIPATPLWANLAKSSGARRGIAGENPVVEFNSTSPTKPALPAQSNPEFGFWSIRVGCDDLTPGRQTCHRRRNWSG</sequence>
<gene>
    <name evidence="1" type="ORF">EDE11_102203</name>
</gene>
<dbReference type="EMBL" id="SMCN01000002">
    <property type="protein sequence ID" value="TCV87700.1"/>
    <property type="molecule type" value="Genomic_DNA"/>
</dbReference>
<comment type="caution">
    <text evidence="1">The sequence shown here is derived from an EMBL/GenBank/DDBJ whole genome shotgun (WGS) entry which is preliminary data.</text>
</comment>
<keyword evidence="2" id="KW-1185">Reference proteome</keyword>
<dbReference type="Proteomes" id="UP000295649">
    <property type="component" value="Unassembled WGS sequence"/>
</dbReference>
<evidence type="ECO:0000313" key="2">
    <source>
        <dbReference type="Proteomes" id="UP000295649"/>
    </source>
</evidence>
<evidence type="ECO:0000313" key="1">
    <source>
        <dbReference type="EMBL" id="TCV87700.1"/>
    </source>
</evidence>
<proteinExistence type="predicted"/>